<evidence type="ECO:0000313" key="2">
    <source>
        <dbReference type="EMBL" id="BBX52259.1"/>
    </source>
</evidence>
<organism evidence="2 3">
    <name type="scientific">Mycolicibacterium poriferae</name>
    <dbReference type="NCBI Taxonomy" id="39694"/>
    <lineage>
        <taxon>Bacteria</taxon>
        <taxon>Bacillati</taxon>
        <taxon>Actinomycetota</taxon>
        <taxon>Actinomycetes</taxon>
        <taxon>Mycobacteriales</taxon>
        <taxon>Mycobacteriaceae</taxon>
        <taxon>Mycolicibacterium</taxon>
    </lineage>
</organism>
<dbReference type="AlphaFoldDB" id="A0A6N4VCT2"/>
<evidence type="ECO:0000256" key="1">
    <source>
        <dbReference type="SAM" id="MobiDB-lite"/>
    </source>
</evidence>
<dbReference type="Proteomes" id="UP000466785">
    <property type="component" value="Chromosome"/>
</dbReference>
<keyword evidence="3" id="KW-1185">Reference proteome</keyword>
<proteinExistence type="predicted"/>
<protein>
    <submittedName>
        <fullName evidence="2">Uncharacterized protein</fullName>
    </submittedName>
</protein>
<dbReference type="KEGG" id="mpof:MPOR_32850"/>
<gene>
    <name evidence="2" type="ORF">MPOR_32850</name>
</gene>
<sequence length="139" mass="14595">MDDDADTPAAGVMTIDGFAAGLAALCDGATSLPENFAFMESMAEFRRAYGLAATPARRGAAPATDTSPAAQHRDIDGDLQAVAPRLYEKSRLAIQLVECATSPQLRQGYCPLAIGTGKALAVLRERPVEAETKSRPDDG</sequence>
<name>A0A6N4VCT2_9MYCO</name>
<dbReference type="RefSeq" id="WP_163675529.1">
    <property type="nucleotide sequence ID" value="NZ_AP022570.1"/>
</dbReference>
<reference evidence="2 3" key="1">
    <citation type="journal article" date="2019" name="Emerg. Microbes Infect.">
        <title>Comprehensive subspecies identification of 175 nontuberculous mycobacteria species based on 7547 genomic profiles.</title>
        <authorList>
            <person name="Matsumoto Y."/>
            <person name="Kinjo T."/>
            <person name="Motooka D."/>
            <person name="Nabeya D."/>
            <person name="Jung N."/>
            <person name="Uechi K."/>
            <person name="Horii T."/>
            <person name="Iida T."/>
            <person name="Fujita J."/>
            <person name="Nakamura S."/>
        </authorList>
    </citation>
    <scope>NUCLEOTIDE SEQUENCE [LARGE SCALE GENOMIC DNA]</scope>
    <source>
        <strain evidence="2 3">JCM 12603</strain>
    </source>
</reference>
<accession>A0A6N4VCT2</accession>
<evidence type="ECO:0000313" key="3">
    <source>
        <dbReference type="Proteomes" id="UP000466785"/>
    </source>
</evidence>
<feature type="region of interest" description="Disordered" evidence="1">
    <location>
        <begin position="56"/>
        <end position="75"/>
    </location>
</feature>
<dbReference type="EMBL" id="AP022570">
    <property type="protein sequence ID" value="BBX52259.1"/>
    <property type="molecule type" value="Genomic_DNA"/>
</dbReference>